<gene>
    <name evidence="2" type="ORF">BMF94_0403</name>
</gene>
<dbReference type="AlphaFoldDB" id="A0A2S5BHF7"/>
<evidence type="ECO:0000313" key="2">
    <source>
        <dbReference type="EMBL" id="POY76208.1"/>
    </source>
</evidence>
<dbReference type="InterPro" id="IPR037045">
    <property type="entry name" value="S8pro/Inhibitor_I9_sf"/>
</dbReference>
<keyword evidence="1" id="KW-0732">Signal</keyword>
<comment type="caution">
    <text evidence="2">The sequence shown here is derived from an EMBL/GenBank/DDBJ whole genome shotgun (WGS) entry which is preliminary data.</text>
</comment>
<dbReference type="EMBL" id="PJQD01000005">
    <property type="protein sequence ID" value="POY76208.1"/>
    <property type="molecule type" value="Genomic_DNA"/>
</dbReference>
<reference evidence="2 3" key="1">
    <citation type="journal article" date="2018" name="Front. Microbiol.">
        <title>Prospects for Fungal Bioremediation of Acidic Radioactive Waste Sites: Characterization and Genome Sequence of Rhodotorula taiwanensis MD1149.</title>
        <authorList>
            <person name="Tkavc R."/>
            <person name="Matrosova V.Y."/>
            <person name="Grichenko O.E."/>
            <person name="Gostincar C."/>
            <person name="Volpe R.P."/>
            <person name="Klimenkova P."/>
            <person name="Gaidamakova E.K."/>
            <person name="Zhou C.E."/>
            <person name="Stewart B.J."/>
            <person name="Lyman M.G."/>
            <person name="Malfatti S.A."/>
            <person name="Rubinfeld B."/>
            <person name="Courtot M."/>
            <person name="Singh J."/>
            <person name="Dalgard C.L."/>
            <person name="Hamilton T."/>
            <person name="Frey K.G."/>
            <person name="Gunde-Cimerman N."/>
            <person name="Dugan L."/>
            <person name="Daly M.J."/>
        </authorList>
    </citation>
    <scope>NUCLEOTIDE SEQUENCE [LARGE SCALE GENOMIC DNA]</scope>
    <source>
        <strain evidence="2 3">MD1149</strain>
    </source>
</reference>
<proteinExistence type="predicted"/>
<protein>
    <recommendedName>
        <fullName evidence="4">Inhibitor I9 domain-containing protein</fullName>
    </recommendedName>
</protein>
<accession>A0A2S5BHF7</accession>
<dbReference type="SUPFAM" id="SSF54897">
    <property type="entry name" value="Protease propeptides/inhibitors"/>
    <property type="match status" value="1"/>
</dbReference>
<keyword evidence="3" id="KW-1185">Reference proteome</keyword>
<feature type="chain" id="PRO_5015721102" description="Inhibitor I9 domain-containing protein" evidence="1">
    <location>
        <begin position="21"/>
        <end position="146"/>
    </location>
</feature>
<sequence>MRWLASLVALCLLLYTVALAEPIPRQAEAPARRERVFGRPANAVQQRDDKQRQVVRNAEADRTTNYLVTLDRSINNVNKDKILDVLLRLGAVVKQEYDYRVYKGILFTVPASADKGLTSWSSALASQDGVKYVEKDEVVKANAGDA</sequence>
<dbReference type="Proteomes" id="UP000237144">
    <property type="component" value="Unassembled WGS sequence"/>
</dbReference>
<feature type="signal peptide" evidence="1">
    <location>
        <begin position="1"/>
        <end position="20"/>
    </location>
</feature>
<organism evidence="2 3">
    <name type="scientific">Rhodotorula taiwanensis</name>
    <dbReference type="NCBI Taxonomy" id="741276"/>
    <lineage>
        <taxon>Eukaryota</taxon>
        <taxon>Fungi</taxon>
        <taxon>Dikarya</taxon>
        <taxon>Basidiomycota</taxon>
        <taxon>Pucciniomycotina</taxon>
        <taxon>Microbotryomycetes</taxon>
        <taxon>Sporidiobolales</taxon>
        <taxon>Sporidiobolaceae</taxon>
        <taxon>Rhodotorula</taxon>
    </lineage>
</organism>
<evidence type="ECO:0000313" key="3">
    <source>
        <dbReference type="Proteomes" id="UP000237144"/>
    </source>
</evidence>
<evidence type="ECO:0000256" key="1">
    <source>
        <dbReference type="SAM" id="SignalP"/>
    </source>
</evidence>
<dbReference type="Gene3D" id="3.30.70.80">
    <property type="entry name" value="Peptidase S8 propeptide/proteinase inhibitor I9"/>
    <property type="match status" value="1"/>
</dbReference>
<evidence type="ECO:0008006" key="4">
    <source>
        <dbReference type="Google" id="ProtNLM"/>
    </source>
</evidence>
<dbReference type="OrthoDB" id="2526545at2759"/>
<name>A0A2S5BHF7_9BASI</name>